<keyword evidence="11" id="KW-0351">Hemoglobin-binding</keyword>
<dbReference type="PANTHER" id="PTHR24255">
    <property type="entry name" value="COMPLEMENT COMPONENT 1, S SUBCOMPONENT-RELATED"/>
    <property type="match status" value="1"/>
</dbReference>
<evidence type="ECO:0000313" key="18">
    <source>
        <dbReference type="Proteomes" id="UP000524187"/>
    </source>
</evidence>
<dbReference type="SUPFAM" id="SSF57535">
    <property type="entry name" value="Complement control module/SCR domain"/>
    <property type="match status" value="1"/>
</dbReference>
<dbReference type="Pfam" id="PF00089">
    <property type="entry name" value="Trypsin"/>
    <property type="match status" value="1"/>
</dbReference>
<comment type="caution">
    <text evidence="14">Lacks conserved residue(s) required for the propagation of feature annotation.</text>
</comment>
<dbReference type="Gene3D" id="2.40.10.10">
    <property type="entry name" value="Trypsin-like serine proteases"/>
    <property type="match status" value="2"/>
</dbReference>
<keyword evidence="4" id="KW-0964">Secreted</keyword>
<dbReference type="GO" id="GO:0004252">
    <property type="term" value="F:serine-type endopeptidase activity"/>
    <property type="evidence" value="ECO:0007669"/>
    <property type="project" value="InterPro"/>
</dbReference>
<comment type="subcellular location">
    <subcellularLocation>
        <location evidence="1">Secreted</location>
    </subcellularLocation>
</comment>
<evidence type="ECO:0000256" key="11">
    <source>
        <dbReference type="ARBA" id="ARBA00023227"/>
    </source>
</evidence>
<name>A0A7K8NNQ9_CASCA</name>
<sequence length="307" mass="33986">KPPEIEHGHVEHVIRYRCDPPYQLRSAGDGTYKCEENDVWVNPKAGKELPVCEPVCGKPQRPATQVQRIIGGLLADKGSFPWQGRLVTRHNLTAGATLVSDQWLLTTAKNVYMNHSEDAEPAEIAPTLRVFLGGKGQPARRVERVVLHPDYPAAVDLALLKLREKVPLGEEVMPICLPQKDYLQPGRVGYVAGWGRGATLAFSELLKYVMLPVAEEEKCRAYYAARGPHGVLPLLSKHTFCVGMSELREDTCYGDAGGAFAVQDPEDDTWYAAGILSHDRTCAASKYGVYVRLEHVRDWVQQTLAGD</sequence>
<evidence type="ECO:0000259" key="16">
    <source>
        <dbReference type="PROSITE" id="PS50923"/>
    </source>
</evidence>
<dbReference type="CDD" id="cd00190">
    <property type="entry name" value="Tryp_SPc"/>
    <property type="match status" value="1"/>
</dbReference>
<dbReference type="PRINTS" id="PR00722">
    <property type="entry name" value="CHYMOTRYPSIN"/>
</dbReference>
<dbReference type="GO" id="GO:0072562">
    <property type="term" value="C:blood microparticle"/>
    <property type="evidence" value="ECO:0007669"/>
    <property type="project" value="TreeGrafter"/>
</dbReference>
<evidence type="ECO:0000256" key="4">
    <source>
        <dbReference type="ARBA" id="ARBA00022525"/>
    </source>
</evidence>
<dbReference type="Gene3D" id="2.10.70.10">
    <property type="entry name" value="Complement Module, domain 1"/>
    <property type="match status" value="1"/>
</dbReference>
<keyword evidence="3" id="KW-0011">Acute phase</keyword>
<comment type="caution">
    <text evidence="17">The sequence shown here is derived from an EMBL/GenBank/DDBJ whole genome shotgun (WGS) entry which is preliminary data.</text>
</comment>
<evidence type="ECO:0000256" key="12">
    <source>
        <dbReference type="ARBA" id="ARBA00025619"/>
    </source>
</evidence>
<dbReference type="GO" id="GO:0030492">
    <property type="term" value="F:hemoglobin binding"/>
    <property type="evidence" value="ECO:0007669"/>
    <property type="project" value="UniProtKB-KW"/>
</dbReference>
<keyword evidence="9" id="KW-0044">Antibiotic</keyword>
<evidence type="ECO:0000256" key="5">
    <source>
        <dbReference type="ARBA" id="ARBA00022529"/>
    </source>
</evidence>
<evidence type="ECO:0000256" key="2">
    <source>
        <dbReference type="ARBA" id="ARBA00014396"/>
    </source>
</evidence>
<keyword evidence="8" id="KW-0049">Antioxidant</keyword>
<dbReference type="CDD" id="cd00033">
    <property type="entry name" value="CCP"/>
    <property type="match status" value="1"/>
</dbReference>
<evidence type="ECO:0000256" key="6">
    <source>
        <dbReference type="ARBA" id="ARBA00022542"/>
    </source>
</evidence>
<proteinExistence type="predicted"/>
<dbReference type="GO" id="GO:0016209">
    <property type="term" value="F:antioxidant activity"/>
    <property type="evidence" value="ECO:0007669"/>
    <property type="project" value="UniProtKB-KW"/>
</dbReference>
<dbReference type="FunFam" id="2.40.10.10:FF:000027">
    <property type="entry name" value="Haptoglobin"/>
    <property type="match status" value="1"/>
</dbReference>
<dbReference type="PROSITE" id="PS50923">
    <property type="entry name" value="SUSHI"/>
    <property type="match status" value="1"/>
</dbReference>
<dbReference type="EMBL" id="VWPT01000217">
    <property type="protein sequence ID" value="NXE54593.1"/>
    <property type="molecule type" value="Genomic_DNA"/>
</dbReference>
<evidence type="ECO:0000256" key="13">
    <source>
        <dbReference type="ARBA" id="ARBA00046627"/>
    </source>
</evidence>
<comment type="function">
    <text evidence="12">As a result of hemolysis, hemoglobin is found to accumulate in the kidney and is secreted in the urine. Haptoglobin captures, and combines with free plasma hemoglobin to allow hepatic recycling of heme iron and to prevent kidney damage. Haptoglobin also acts as an antioxidant, has antibacterial activity and plays a role in modulating many aspects of the acute phase response. Hemoglobin/haptoglobin complexes are rapidly cleared by the macrophage CD163 scavenger receptor expressed on the surface of liver Kupfer cells through an endocytic lysosomal degradation pathway.</text>
</comment>
<feature type="non-terminal residue" evidence="17">
    <location>
        <position position="1"/>
    </location>
</feature>
<dbReference type="InterPro" id="IPR035976">
    <property type="entry name" value="Sushi/SCR/CCP_sf"/>
</dbReference>
<dbReference type="GO" id="GO:0031638">
    <property type="term" value="P:zymogen activation"/>
    <property type="evidence" value="ECO:0007669"/>
    <property type="project" value="TreeGrafter"/>
</dbReference>
<accession>A0A7K8NNQ9</accession>
<keyword evidence="5" id="KW-0929">Antimicrobial</keyword>
<dbReference type="SUPFAM" id="SSF50494">
    <property type="entry name" value="Trypsin-like serine proteases"/>
    <property type="match status" value="1"/>
</dbReference>
<evidence type="ECO:0000256" key="1">
    <source>
        <dbReference type="ARBA" id="ARBA00004613"/>
    </source>
</evidence>
<dbReference type="InterPro" id="IPR001314">
    <property type="entry name" value="Peptidase_S1A"/>
</dbReference>
<dbReference type="PANTHER" id="PTHR24255:SF27">
    <property type="entry name" value="HAPTOGLOBIN-RELATED PROTEIN"/>
    <property type="match status" value="1"/>
</dbReference>
<feature type="domain" description="Peptidase S1" evidence="15">
    <location>
        <begin position="69"/>
        <end position="305"/>
    </location>
</feature>
<dbReference type="Proteomes" id="UP000524187">
    <property type="component" value="Unassembled WGS sequence"/>
</dbReference>
<keyword evidence="18" id="KW-1185">Reference proteome</keyword>
<dbReference type="InterPro" id="IPR009003">
    <property type="entry name" value="Peptidase_S1_PA"/>
</dbReference>
<dbReference type="InterPro" id="IPR000436">
    <property type="entry name" value="Sushi_SCR_CCP_dom"/>
</dbReference>
<protein>
    <recommendedName>
        <fullName evidence="2">Haptoglobin</fullName>
    </recommendedName>
</protein>
<dbReference type="AlphaFoldDB" id="A0A7K8NNQ9"/>
<keyword evidence="7 14" id="KW-0768">Sushi</keyword>
<evidence type="ECO:0000256" key="3">
    <source>
        <dbReference type="ARBA" id="ARBA00022486"/>
    </source>
</evidence>
<feature type="non-terminal residue" evidence="17">
    <location>
        <position position="307"/>
    </location>
</feature>
<evidence type="ECO:0000256" key="9">
    <source>
        <dbReference type="ARBA" id="ARBA00023022"/>
    </source>
</evidence>
<comment type="subunit">
    <text evidence="13">Tetramer of two alpha and two beta chains; disulfide-linked. The hemoglobin/haptoglobin complex is composed of a haptoglobin dimer bound to two hemoglobin alpha-beta dimers. Interacts with CD163. Interacts with ERGIC3.</text>
</comment>
<dbReference type="GO" id="GO:0042742">
    <property type="term" value="P:defense response to bacterium"/>
    <property type="evidence" value="ECO:0007669"/>
    <property type="project" value="UniProtKB-KW"/>
</dbReference>
<feature type="domain" description="Sushi" evidence="16">
    <location>
        <begin position="1"/>
        <end position="54"/>
    </location>
</feature>
<evidence type="ECO:0000256" key="10">
    <source>
        <dbReference type="ARBA" id="ARBA00023157"/>
    </source>
</evidence>
<organism evidence="17 18">
    <name type="scientific">Casuarius casuarius</name>
    <name type="common">Southern cassowary</name>
    <name type="synonym">Struthio casuarius</name>
    <dbReference type="NCBI Taxonomy" id="8787"/>
    <lineage>
        <taxon>Eukaryota</taxon>
        <taxon>Metazoa</taxon>
        <taxon>Chordata</taxon>
        <taxon>Craniata</taxon>
        <taxon>Vertebrata</taxon>
        <taxon>Euteleostomi</taxon>
        <taxon>Archelosauria</taxon>
        <taxon>Archosauria</taxon>
        <taxon>Dinosauria</taxon>
        <taxon>Saurischia</taxon>
        <taxon>Theropoda</taxon>
        <taxon>Coelurosauria</taxon>
        <taxon>Aves</taxon>
        <taxon>Palaeognathae</taxon>
        <taxon>Casuariiformes</taxon>
        <taxon>Casuariidae</taxon>
        <taxon>Casuarius</taxon>
    </lineage>
</organism>
<keyword evidence="10" id="KW-1015">Disulfide bond</keyword>
<evidence type="ECO:0000256" key="8">
    <source>
        <dbReference type="ARBA" id="ARBA00022862"/>
    </source>
</evidence>
<evidence type="ECO:0000256" key="14">
    <source>
        <dbReference type="PROSITE-ProRule" id="PRU00302"/>
    </source>
</evidence>
<dbReference type="InterPro" id="IPR001254">
    <property type="entry name" value="Trypsin_dom"/>
</dbReference>
<evidence type="ECO:0000259" key="15">
    <source>
        <dbReference type="PROSITE" id="PS50240"/>
    </source>
</evidence>
<dbReference type="InterPro" id="IPR043504">
    <property type="entry name" value="Peptidase_S1_PA_chymotrypsin"/>
</dbReference>
<dbReference type="SMART" id="SM00020">
    <property type="entry name" value="Tryp_SPc"/>
    <property type="match status" value="1"/>
</dbReference>
<keyword evidence="6" id="KW-0721">Serine protease homolog</keyword>
<reference evidence="17 18" key="1">
    <citation type="submission" date="2019-09" db="EMBL/GenBank/DDBJ databases">
        <title>Bird 10,000 Genomes (B10K) Project - Family phase.</title>
        <authorList>
            <person name="Zhang G."/>
        </authorList>
    </citation>
    <scope>NUCLEOTIDE SEQUENCE [LARGE SCALE GENOMIC DNA]</scope>
    <source>
        <strain evidence="17">B10K-LSUMZ-50683</strain>
        <tissue evidence="17">Muscle</tissue>
    </source>
</reference>
<dbReference type="PROSITE" id="PS50240">
    <property type="entry name" value="TRYPSIN_DOM"/>
    <property type="match status" value="1"/>
</dbReference>
<evidence type="ECO:0000256" key="7">
    <source>
        <dbReference type="ARBA" id="ARBA00022659"/>
    </source>
</evidence>
<dbReference type="GO" id="GO:0006953">
    <property type="term" value="P:acute-phase response"/>
    <property type="evidence" value="ECO:0007669"/>
    <property type="project" value="UniProtKB-KW"/>
</dbReference>
<evidence type="ECO:0000313" key="17">
    <source>
        <dbReference type="EMBL" id="NXE54593.1"/>
    </source>
</evidence>
<gene>
    <name evidence="17" type="primary">Hp</name>
    <name evidence="17" type="ORF">CASCAS_R14673</name>
</gene>